<evidence type="ECO:0000256" key="2">
    <source>
        <dbReference type="SAM" id="SignalP"/>
    </source>
</evidence>
<dbReference type="InterPro" id="IPR011250">
    <property type="entry name" value="OMP/PagP_B-barrel"/>
</dbReference>
<dbReference type="Pfam" id="PF13505">
    <property type="entry name" value="OMP_b-brl"/>
    <property type="match status" value="1"/>
</dbReference>
<proteinExistence type="predicted"/>
<dbReference type="EMBL" id="CP019437">
    <property type="protein sequence ID" value="AQS48021.1"/>
    <property type="molecule type" value="Genomic_DNA"/>
</dbReference>
<keyword evidence="1 2" id="KW-0732">Signal</keyword>
<dbReference type="Gene3D" id="2.40.160.20">
    <property type="match status" value="1"/>
</dbReference>
<accession>A0ABM6IGZ1</accession>
<dbReference type="Proteomes" id="UP000185622">
    <property type="component" value="Chromosome"/>
</dbReference>
<dbReference type="RefSeq" id="WP_075774696.1">
    <property type="nucleotide sequence ID" value="NZ_CP019437.1"/>
</dbReference>
<evidence type="ECO:0000259" key="3">
    <source>
        <dbReference type="Pfam" id="PF13505"/>
    </source>
</evidence>
<dbReference type="InterPro" id="IPR027385">
    <property type="entry name" value="Beta-barrel_OMP"/>
</dbReference>
<dbReference type="SUPFAM" id="SSF56925">
    <property type="entry name" value="OMPA-like"/>
    <property type="match status" value="1"/>
</dbReference>
<feature type="signal peptide" evidence="2">
    <location>
        <begin position="1"/>
        <end position="25"/>
    </location>
</feature>
<reference evidence="4 5" key="1">
    <citation type="submission" date="2017-01" db="EMBL/GenBank/DDBJ databases">
        <title>The complete genome sequence of a sulfur-oxidizing marine bacterium Thioclava sp. 25B10_4T.</title>
        <authorList>
            <person name="Liu Y."/>
            <person name="Lai Q."/>
            <person name="Shao Z."/>
        </authorList>
    </citation>
    <scope>NUCLEOTIDE SEQUENCE [LARGE SCALE GENOMIC DNA]</scope>
    <source>
        <strain evidence="4 5">25B10_4</strain>
    </source>
</reference>
<protein>
    <recommendedName>
        <fullName evidence="3">Outer membrane protein beta-barrel domain-containing protein</fullName>
    </recommendedName>
</protein>
<evidence type="ECO:0000256" key="1">
    <source>
        <dbReference type="ARBA" id="ARBA00022729"/>
    </source>
</evidence>
<sequence length="262" mass="27856">MEFSTKLAAACALVFSLAAPAAATAQDSANFFKVGTASVTYGPYVRFGLGVANTRPSDEHWLPPGYPDDPRIDFNLSNDTSGFGEIAFGYDWMNGFRGDVSVLTTGSATTTGPHTTSGNHADITSASVSTSAVMGNLYYSPFEQMGVNSRLHPFVVAGLGYANNKVSDWTRTNTAKDSVDRSFSGDTHGDFAYSLGIGMAYQLTAPGKHPAILEMSYRYYSFGTAKGGSTPLTSGESPVAPLTFENDAHVLSISLRIPLQRL</sequence>
<feature type="chain" id="PRO_5045705896" description="Outer membrane protein beta-barrel domain-containing protein" evidence="2">
    <location>
        <begin position="26"/>
        <end position="262"/>
    </location>
</feature>
<evidence type="ECO:0000313" key="5">
    <source>
        <dbReference type="Proteomes" id="UP000185622"/>
    </source>
</evidence>
<name>A0ABM6IGZ1_9RHOB</name>
<organism evidence="4 5">
    <name type="scientific">Thioclava nitratireducens</name>
    <dbReference type="NCBI Taxonomy" id="1915078"/>
    <lineage>
        <taxon>Bacteria</taxon>
        <taxon>Pseudomonadati</taxon>
        <taxon>Pseudomonadota</taxon>
        <taxon>Alphaproteobacteria</taxon>
        <taxon>Rhodobacterales</taxon>
        <taxon>Paracoccaceae</taxon>
        <taxon>Thioclava</taxon>
    </lineage>
</organism>
<evidence type="ECO:0000313" key="4">
    <source>
        <dbReference type="EMBL" id="AQS48021.1"/>
    </source>
</evidence>
<feature type="domain" description="Outer membrane protein beta-barrel" evidence="3">
    <location>
        <begin position="10"/>
        <end position="224"/>
    </location>
</feature>
<gene>
    <name evidence="4" type="ORF">BMG03_09525</name>
</gene>
<keyword evidence="5" id="KW-1185">Reference proteome</keyword>